<protein>
    <submittedName>
        <fullName evidence="2">Uncharacterized protein</fullName>
    </submittedName>
</protein>
<dbReference type="GeneID" id="85012238"/>
<dbReference type="Pfam" id="PF19529">
    <property type="entry name" value="DUF6057"/>
    <property type="match status" value="1"/>
</dbReference>
<keyword evidence="1" id="KW-0812">Transmembrane</keyword>
<evidence type="ECO:0000256" key="1">
    <source>
        <dbReference type="SAM" id="Phobius"/>
    </source>
</evidence>
<evidence type="ECO:0000313" key="2">
    <source>
        <dbReference type="EMBL" id="VEH15410.1"/>
    </source>
</evidence>
<dbReference type="InterPro" id="IPR045692">
    <property type="entry name" value="DUF6057"/>
</dbReference>
<feature type="transmembrane region" description="Helical" evidence="1">
    <location>
        <begin position="82"/>
        <end position="100"/>
    </location>
</feature>
<feature type="transmembrane region" description="Helical" evidence="1">
    <location>
        <begin position="112"/>
        <end position="131"/>
    </location>
</feature>
<organism evidence="2 3">
    <name type="scientific">Segatella oris</name>
    <dbReference type="NCBI Taxonomy" id="28135"/>
    <lineage>
        <taxon>Bacteria</taxon>
        <taxon>Pseudomonadati</taxon>
        <taxon>Bacteroidota</taxon>
        <taxon>Bacteroidia</taxon>
        <taxon>Bacteroidales</taxon>
        <taxon>Prevotellaceae</taxon>
        <taxon>Segatella</taxon>
    </lineage>
</organism>
<gene>
    <name evidence="2" type="ORF">NCTC13071_01411</name>
</gene>
<feature type="transmembrane region" description="Helical" evidence="1">
    <location>
        <begin position="53"/>
        <end position="75"/>
    </location>
</feature>
<keyword evidence="1" id="KW-1133">Transmembrane helix</keyword>
<dbReference type="RefSeq" id="WP_018920864.1">
    <property type="nucleotide sequence ID" value="NZ_LR134384.1"/>
</dbReference>
<dbReference type="EMBL" id="LR134384">
    <property type="protein sequence ID" value="VEH15410.1"/>
    <property type="molecule type" value="Genomic_DNA"/>
</dbReference>
<dbReference type="Proteomes" id="UP000274578">
    <property type="component" value="Chromosome 1"/>
</dbReference>
<feature type="transmembrane region" description="Helical" evidence="1">
    <location>
        <begin position="12"/>
        <end position="33"/>
    </location>
</feature>
<keyword evidence="1" id="KW-0472">Membrane</keyword>
<name>A0A3S4T274_9BACT</name>
<evidence type="ECO:0000313" key="3">
    <source>
        <dbReference type="Proteomes" id="UP000274578"/>
    </source>
</evidence>
<feature type="transmembrane region" description="Helical" evidence="1">
    <location>
        <begin position="151"/>
        <end position="167"/>
    </location>
</feature>
<proteinExistence type="predicted"/>
<dbReference type="AlphaFoldDB" id="A0A3S4T274"/>
<accession>A0A3S4T274</accession>
<reference evidence="2 3" key="1">
    <citation type="submission" date="2018-12" db="EMBL/GenBank/DDBJ databases">
        <authorList>
            <consortium name="Pathogen Informatics"/>
        </authorList>
    </citation>
    <scope>NUCLEOTIDE SEQUENCE [LARGE SCALE GENOMIC DNA]</scope>
    <source>
        <strain evidence="2 3">NCTC13071</strain>
    </source>
</reference>
<dbReference type="KEGG" id="poc:NCTC13071_01411"/>
<sequence>MSADLITKHSTRPYRVVCALLFLVFTFCCLYCYQDNLLAMGQHVLSNGQTHYSRLIGTVIITFVLWLMQICLYMLTRVKGRFHILTYVPSIVCLTALTSIDSNIVHGVTLGWWWLTAPLLIVVDVILLFYVRQLQAYEPQDFSHGFLGRRAWINYSGLLVLLVFVMLCSNHRQVLHARLEIEQCIEAGDYQKAVKVDAHSLHTDSTLTSLRVYSLSLAGLLPDKLFEYSLVGGSSVMLPDNPNVCYLICGKAPFYQRLGGMFRQKMSAMHYLRFIHQHHLATSVAHDYLLCAYLLDGDLEAFVHAIGKYYNLKQPLPKHYREALVLYAHLRSNPYIVYHNSVMEADFADFQSLIKQYSNLNERLSALRDTYGNTYWVYYYRMKH</sequence>